<evidence type="ECO:0000313" key="3">
    <source>
        <dbReference type="Proteomes" id="UP000663891"/>
    </source>
</evidence>
<proteinExistence type="predicted"/>
<feature type="region of interest" description="Disordered" evidence="1">
    <location>
        <begin position="21"/>
        <end position="45"/>
    </location>
</feature>
<dbReference type="Proteomes" id="UP000663891">
    <property type="component" value="Unassembled WGS sequence"/>
</dbReference>
<evidence type="ECO:0000313" key="2">
    <source>
        <dbReference type="EMBL" id="CAF1068967.1"/>
    </source>
</evidence>
<reference evidence="2" key="1">
    <citation type="submission" date="2021-02" db="EMBL/GenBank/DDBJ databases">
        <authorList>
            <person name="Nowell W R."/>
        </authorList>
    </citation>
    <scope>NUCLEOTIDE SEQUENCE</scope>
</reference>
<evidence type="ECO:0000256" key="1">
    <source>
        <dbReference type="SAM" id="MobiDB-lite"/>
    </source>
</evidence>
<dbReference type="AlphaFoldDB" id="A0A814LX72"/>
<feature type="compositionally biased region" description="Polar residues" evidence="1">
    <location>
        <begin position="35"/>
        <end position="45"/>
    </location>
</feature>
<organism evidence="2 3">
    <name type="scientific">Adineta steineri</name>
    <dbReference type="NCBI Taxonomy" id="433720"/>
    <lineage>
        <taxon>Eukaryota</taxon>
        <taxon>Metazoa</taxon>
        <taxon>Spiralia</taxon>
        <taxon>Gnathifera</taxon>
        <taxon>Rotifera</taxon>
        <taxon>Eurotatoria</taxon>
        <taxon>Bdelloidea</taxon>
        <taxon>Adinetida</taxon>
        <taxon>Adinetidae</taxon>
        <taxon>Adineta</taxon>
    </lineage>
</organism>
<dbReference type="OrthoDB" id="10010306at2759"/>
<accession>A0A814LX72</accession>
<sequence>MVLYYGLLALETANKTHTRTVSSARTSITRRKSPSRNSCETMPSSSNSWIYTEDLKRRFEERYIDYRYIFVPIYIDRKTSHHDHNLPTIIQQKSDSENSWMYSRSLRNHIFNSTTKIPSSEYYLPKHVSSSNQLPKRKISKIKFFKRSSSTKVQSANSLSSIVNPHISSLNNSRKHRIVKEETTVDNENDNQSISIIKHDYSSSLRTSNDTNPELVNTKSNVKHFTTCNNKLTRLRSFFHK</sequence>
<gene>
    <name evidence="2" type="ORF">VCS650_LOCUS18370</name>
</gene>
<name>A0A814LX72_9BILA</name>
<protein>
    <submittedName>
        <fullName evidence="2">Uncharacterized protein</fullName>
    </submittedName>
</protein>
<dbReference type="EMBL" id="CAJNON010000175">
    <property type="protein sequence ID" value="CAF1068967.1"/>
    <property type="molecule type" value="Genomic_DNA"/>
</dbReference>
<comment type="caution">
    <text evidence="2">The sequence shown here is derived from an EMBL/GenBank/DDBJ whole genome shotgun (WGS) entry which is preliminary data.</text>
</comment>